<protein>
    <submittedName>
        <fullName evidence="1">Uncharacterized protein</fullName>
    </submittedName>
</protein>
<sequence>MSIKENVPGVHSGNIAWLQLTETDLAAESWSCYTNARNVTSSNPSLREIDRKLDLGVSRLKLTRERSMPHNIISLFLQTSLNGFPLEATARRYTCQLLRVDTSTSLAGILIHLFESVVDIVCKYLL</sequence>
<reference evidence="1 2" key="1">
    <citation type="journal article" date="2019" name="Nat. Ecol. Evol.">
        <title>Megaphylogeny resolves global patterns of mushroom evolution.</title>
        <authorList>
            <person name="Varga T."/>
            <person name="Krizsan K."/>
            <person name="Foldi C."/>
            <person name="Dima B."/>
            <person name="Sanchez-Garcia M."/>
            <person name="Sanchez-Ramirez S."/>
            <person name="Szollosi G.J."/>
            <person name="Szarkandi J.G."/>
            <person name="Papp V."/>
            <person name="Albert L."/>
            <person name="Andreopoulos W."/>
            <person name="Angelini C."/>
            <person name="Antonin V."/>
            <person name="Barry K.W."/>
            <person name="Bougher N.L."/>
            <person name="Buchanan P."/>
            <person name="Buyck B."/>
            <person name="Bense V."/>
            <person name="Catcheside P."/>
            <person name="Chovatia M."/>
            <person name="Cooper J."/>
            <person name="Damon W."/>
            <person name="Desjardin D."/>
            <person name="Finy P."/>
            <person name="Geml J."/>
            <person name="Haridas S."/>
            <person name="Hughes K."/>
            <person name="Justo A."/>
            <person name="Karasinski D."/>
            <person name="Kautmanova I."/>
            <person name="Kiss B."/>
            <person name="Kocsube S."/>
            <person name="Kotiranta H."/>
            <person name="LaButti K.M."/>
            <person name="Lechner B.E."/>
            <person name="Liimatainen K."/>
            <person name="Lipzen A."/>
            <person name="Lukacs Z."/>
            <person name="Mihaltcheva S."/>
            <person name="Morgado L.N."/>
            <person name="Niskanen T."/>
            <person name="Noordeloos M.E."/>
            <person name="Ohm R.A."/>
            <person name="Ortiz-Santana B."/>
            <person name="Ovrebo C."/>
            <person name="Racz N."/>
            <person name="Riley R."/>
            <person name="Savchenko A."/>
            <person name="Shiryaev A."/>
            <person name="Soop K."/>
            <person name="Spirin V."/>
            <person name="Szebenyi C."/>
            <person name="Tomsovsky M."/>
            <person name="Tulloss R.E."/>
            <person name="Uehling J."/>
            <person name="Grigoriev I.V."/>
            <person name="Vagvolgyi C."/>
            <person name="Papp T."/>
            <person name="Martin F.M."/>
            <person name="Miettinen O."/>
            <person name="Hibbett D.S."/>
            <person name="Nagy L.G."/>
        </authorList>
    </citation>
    <scope>NUCLEOTIDE SEQUENCE [LARGE SCALE GENOMIC DNA]</scope>
    <source>
        <strain evidence="1 2">CBS 962.96</strain>
    </source>
</reference>
<gene>
    <name evidence="1" type="ORF">K435DRAFT_425274</name>
</gene>
<proteinExistence type="predicted"/>
<dbReference type="Proteomes" id="UP000297245">
    <property type="component" value="Unassembled WGS sequence"/>
</dbReference>
<dbReference type="AlphaFoldDB" id="A0A4S8L545"/>
<keyword evidence="2" id="KW-1185">Reference proteome</keyword>
<evidence type="ECO:0000313" key="2">
    <source>
        <dbReference type="Proteomes" id="UP000297245"/>
    </source>
</evidence>
<dbReference type="EMBL" id="ML179655">
    <property type="protein sequence ID" value="THU83550.1"/>
    <property type="molecule type" value="Genomic_DNA"/>
</dbReference>
<evidence type="ECO:0000313" key="1">
    <source>
        <dbReference type="EMBL" id="THU83550.1"/>
    </source>
</evidence>
<organism evidence="1 2">
    <name type="scientific">Dendrothele bispora (strain CBS 962.96)</name>
    <dbReference type="NCBI Taxonomy" id="1314807"/>
    <lineage>
        <taxon>Eukaryota</taxon>
        <taxon>Fungi</taxon>
        <taxon>Dikarya</taxon>
        <taxon>Basidiomycota</taxon>
        <taxon>Agaricomycotina</taxon>
        <taxon>Agaricomycetes</taxon>
        <taxon>Agaricomycetidae</taxon>
        <taxon>Agaricales</taxon>
        <taxon>Agaricales incertae sedis</taxon>
        <taxon>Dendrothele</taxon>
    </lineage>
</organism>
<name>A0A4S8L545_DENBC</name>
<accession>A0A4S8L545</accession>